<dbReference type="InterPro" id="IPR002569">
    <property type="entry name" value="Met_Sox_Rdtase_MsrA_dom"/>
</dbReference>
<dbReference type="GO" id="GO:0008113">
    <property type="term" value="F:peptide-methionine (S)-S-oxide reductase activity"/>
    <property type="evidence" value="ECO:0007669"/>
    <property type="project" value="UniProtKB-UniRule"/>
</dbReference>
<sequence length="320" mass="36889">MKKDIYFAGGCFWGTEHIFKRIPGVLDTTVGYANGSMENPSYEDVCYKDTEHRETVKVTYDDTKLSLSMLVQAFFMVIDPTVKNRQGNDIGSQYQTGVYYVDKEDLSLLENTFSKEKTKHNEFYVELKPLDNFYDAEWYHQDYLDKNPDGYCHISYEEMDKVRKMFATEIESNEYKQTETDDQLFFRIGAQAFDVVKKAGTEAPYSGEYNDFFEKGLYVDIVSGEPLFTSNDKFNSGCGWPAFSKPISEDHVNYKRDNTLGMNRVEVRSKGANSHLGHVFQDGPEELGGMRYCINSAALRFIPFDKLDEEGYGEFKKLIN</sequence>
<dbReference type="NCBIfam" id="TIGR00357">
    <property type="entry name" value="peptide-methionine (R)-S-oxide reductase MsrB"/>
    <property type="match status" value="1"/>
</dbReference>
<dbReference type="PANTHER" id="PTHR42799:SF2">
    <property type="entry name" value="MITOCHONDRIAL PEPTIDE METHIONINE SULFOXIDE REDUCTASE"/>
    <property type="match status" value="1"/>
</dbReference>
<dbReference type="RefSeq" id="WP_069176912.1">
    <property type="nucleotide sequence ID" value="NZ_CP017037.1"/>
</dbReference>
<dbReference type="FunFam" id="2.170.150.20:FF:000003">
    <property type="entry name" value="Peptide methionine sulfoxide reductase MsrB"/>
    <property type="match status" value="1"/>
</dbReference>
<comment type="catalytic activity">
    <reaction evidence="4">
        <text>L-methionyl-[protein] + [thioredoxin]-disulfide + H2O = L-methionyl-(R)-S-oxide-[protein] + [thioredoxin]-dithiol</text>
        <dbReference type="Rhea" id="RHEA:24164"/>
        <dbReference type="Rhea" id="RHEA-COMP:10698"/>
        <dbReference type="Rhea" id="RHEA-COMP:10700"/>
        <dbReference type="Rhea" id="RHEA-COMP:12313"/>
        <dbReference type="Rhea" id="RHEA-COMP:12314"/>
        <dbReference type="ChEBI" id="CHEBI:15377"/>
        <dbReference type="ChEBI" id="CHEBI:16044"/>
        <dbReference type="ChEBI" id="CHEBI:29950"/>
        <dbReference type="ChEBI" id="CHEBI:45764"/>
        <dbReference type="ChEBI" id="CHEBI:50058"/>
        <dbReference type="EC" id="1.8.4.12"/>
    </reaction>
</comment>
<dbReference type="Gene3D" id="2.170.150.20">
    <property type="entry name" value="Peptide methionine sulfoxide reductase"/>
    <property type="match status" value="1"/>
</dbReference>
<evidence type="ECO:0000256" key="5">
    <source>
        <dbReference type="ARBA" id="ARBA00048782"/>
    </source>
</evidence>
<dbReference type="EC" id="1.8.4.11" evidence="6"/>
<dbReference type="SUPFAM" id="SSF55068">
    <property type="entry name" value="Peptide methionine sulfoxide reductase"/>
    <property type="match status" value="1"/>
</dbReference>
<proteinExistence type="inferred from homology"/>
<evidence type="ECO:0000313" key="8">
    <source>
        <dbReference type="EMBL" id="AOH38922.1"/>
    </source>
</evidence>
<dbReference type="PANTHER" id="PTHR42799">
    <property type="entry name" value="MITOCHONDRIAL PEPTIDE METHIONINE SULFOXIDE REDUCTASE"/>
    <property type="match status" value="1"/>
</dbReference>
<evidence type="ECO:0000256" key="2">
    <source>
        <dbReference type="ARBA" id="ARBA00023268"/>
    </source>
</evidence>
<accession>A0A1B3WDA0</accession>
<dbReference type="Gene3D" id="3.30.1060.10">
    <property type="entry name" value="Peptide methionine sulphoxide reductase MsrA"/>
    <property type="match status" value="1"/>
</dbReference>
<dbReference type="NCBIfam" id="TIGR00401">
    <property type="entry name" value="msrA"/>
    <property type="match status" value="1"/>
</dbReference>
<dbReference type="AlphaFoldDB" id="A0A1B3WDA0"/>
<evidence type="ECO:0000256" key="4">
    <source>
        <dbReference type="ARBA" id="ARBA00048488"/>
    </source>
</evidence>
<evidence type="ECO:0000256" key="6">
    <source>
        <dbReference type="HAMAP-Rule" id="MF_01401"/>
    </source>
</evidence>
<dbReference type="InterPro" id="IPR050162">
    <property type="entry name" value="MsrA_MetSO_reductase"/>
</dbReference>
<dbReference type="Proteomes" id="UP000094757">
    <property type="component" value="Chromosome"/>
</dbReference>
<dbReference type="GO" id="GO:0005737">
    <property type="term" value="C:cytoplasm"/>
    <property type="evidence" value="ECO:0007669"/>
    <property type="project" value="TreeGrafter"/>
</dbReference>
<reference evidence="9" key="1">
    <citation type="submission" date="2016-08" db="EMBL/GenBank/DDBJ databases">
        <authorList>
            <person name="Holder M.E."/>
            <person name="Ajami N.J."/>
            <person name="Petrosino J.F."/>
        </authorList>
    </citation>
    <scope>NUCLEOTIDE SEQUENCE [LARGE SCALE GENOMIC DNA]</scope>
    <source>
        <strain evidence="9">F0677</strain>
    </source>
</reference>
<dbReference type="EMBL" id="CP017037">
    <property type="protein sequence ID" value="AOH38922.1"/>
    <property type="molecule type" value="Genomic_DNA"/>
</dbReference>
<dbReference type="STRING" id="39950.BCB69_02390"/>
<dbReference type="InterPro" id="IPR036509">
    <property type="entry name" value="Met_Sox_Rdtase_MsrA_sf"/>
</dbReference>
<comment type="catalytic activity">
    <reaction evidence="3 6">
        <text>L-methionyl-[protein] + [thioredoxin]-disulfide + H2O = L-methionyl-(S)-S-oxide-[protein] + [thioredoxin]-dithiol</text>
        <dbReference type="Rhea" id="RHEA:14217"/>
        <dbReference type="Rhea" id="RHEA-COMP:10698"/>
        <dbReference type="Rhea" id="RHEA-COMP:10700"/>
        <dbReference type="Rhea" id="RHEA-COMP:12313"/>
        <dbReference type="Rhea" id="RHEA-COMP:12315"/>
        <dbReference type="ChEBI" id="CHEBI:15377"/>
        <dbReference type="ChEBI" id="CHEBI:16044"/>
        <dbReference type="ChEBI" id="CHEBI:29950"/>
        <dbReference type="ChEBI" id="CHEBI:44120"/>
        <dbReference type="ChEBI" id="CHEBI:50058"/>
        <dbReference type="EC" id="1.8.4.11"/>
    </reaction>
</comment>
<comment type="similarity">
    <text evidence="6">Belongs to the MsrA Met sulfoxide reductase family.</text>
</comment>
<dbReference type="InterPro" id="IPR011057">
    <property type="entry name" value="Mss4-like_sf"/>
</dbReference>
<dbReference type="GO" id="GO:0033744">
    <property type="term" value="F:L-methionine:thioredoxin-disulfide S-oxidoreductase activity"/>
    <property type="evidence" value="ECO:0007669"/>
    <property type="project" value="RHEA"/>
</dbReference>
<dbReference type="Pfam" id="PF01641">
    <property type="entry name" value="SelR"/>
    <property type="match status" value="1"/>
</dbReference>
<comment type="function">
    <text evidence="6">Has an important function as a repair enzyme for proteins that have been inactivated by oxidation. Catalyzes the reversible oxidation-reduction of methionine sulfoxide in proteins to methionine.</text>
</comment>
<comment type="catalytic activity">
    <reaction evidence="5 6">
        <text>[thioredoxin]-disulfide + L-methionine + H2O = L-methionine (S)-S-oxide + [thioredoxin]-dithiol</text>
        <dbReference type="Rhea" id="RHEA:19993"/>
        <dbReference type="Rhea" id="RHEA-COMP:10698"/>
        <dbReference type="Rhea" id="RHEA-COMP:10700"/>
        <dbReference type="ChEBI" id="CHEBI:15377"/>
        <dbReference type="ChEBI" id="CHEBI:29950"/>
        <dbReference type="ChEBI" id="CHEBI:50058"/>
        <dbReference type="ChEBI" id="CHEBI:57844"/>
        <dbReference type="ChEBI" id="CHEBI:58772"/>
        <dbReference type="EC" id="1.8.4.11"/>
    </reaction>
</comment>
<keyword evidence="2" id="KW-0511">Multifunctional enzyme</keyword>
<protein>
    <recommendedName>
        <fullName evidence="6">Peptide methionine sulfoxide reductase MsrA</fullName>
        <shortName evidence="6">Protein-methionine-S-oxide reductase</shortName>
        <ecNumber evidence="6">1.8.4.11</ecNumber>
    </recommendedName>
    <alternativeName>
        <fullName evidence="6">Peptide-methionine (S)-S-oxide reductase</fullName>
        <shortName evidence="6">Peptide Met(O) reductase</shortName>
    </alternativeName>
</protein>
<dbReference type="SUPFAM" id="SSF51316">
    <property type="entry name" value="Mss4-like"/>
    <property type="match status" value="1"/>
</dbReference>
<organism evidence="8 9">
    <name type="scientific">Dialister pneumosintes</name>
    <dbReference type="NCBI Taxonomy" id="39950"/>
    <lineage>
        <taxon>Bacteria</taxon>
        <taxon>Bacillati</taxon>
        <taxon>Bacillota</taxon>
        <taxon>Negativicutes</taxon>
        <taxon>Veillonellales</taxon>
        <taxon>Veillonellaceae</taxon>
        <taxon>Dialister</taxon>
    </lineage>
</organism>
<evidence type="ECO:0000259" key="7">
    <source>
        <dbReference type="PROSITE" id="PS51790"/>
    </source>
</evidence>
<dbReference type="GO" id="GO:0033743">
    <property type="term" value="F:peptide-methionine (R)-S-oxide reductase activity"/>
    <property type="evidence" value="ECO:0007669"/>
    <property type="project" value="UniProtKB-EC"/>
</dbReference>
<dbReference type="HAMAP" id="MF_01401">
    <property type="entry name" value="MsrA"/>
    <property type="match status" value="1"/>
</dbReference>
<name>A0A1B3WDA0_9FIRM</name>
<evidence type="ECO:0000256" key="3">
    <source>
        <dbReference type="ARBA" id="ARBA00047806"/>
    </source>
</evidence>
<dbReference type="InterPro" id="IPR002579">
    <property type="entry name" value="Met_Sox_Rdtase_MsrB_dom"/>
</dbReference>
<evidence type="ECO:0000256" key="1">
    <source>
        <dbReference type="ARBA" id="ARBA00023002"/>
    </source>
</evidence>
<feature type="active site" evidence="6">
    <location>
        <position position="11"/>
    </location>
</feature>
<dbReference type="Pfam" id="PF01625">
    <property type="entry name" value="PMSR"/>
    <property type="match status" value="1"/>
</dbReference>
<dbReference type="KEGG" id="dpn:BCB69_02390"/>
<gene>
    <name evidence="6" type="primary">msrA</name>
    <name evidence="8" type="ORF">BCB69_02390</name>
</gene>
<dbReference type="PROSITE" id="PS51790">
    <property type="entry name" value="MSRB"/>
    <property type="match status" value="1"/>
</dbReference>
<keyword evidence="1 6" id="KW-0560">Oxidoreductase</keyword>
<feature type="domain" description="MsrB" evidence="7">
    <location>
        <begin position="181"/>
        <end position="304"/>
    </location>
</feature>
<evidence type="ECO:0000313" key="9">
    <source>
        <dbReference type="Proteomes" id="UP000094757"/>
    </source>
</evidence>
<dbReference type="GO" id="GO:0034599">
    <property type="term" value="P:cellular response to oxidative stress"/>
    <property type="evidence" value="ECO:0007669"/>
    <property type="project" value="TreeGrafter"/>
</dbReference>